<evidence type="ECO:0000256" key="4">
    <source>
        <dbReference type="ARBA" id="ARBA00022989"/>
    </source>
</evidence>
<sequence>MTTILTNRSDFSNFMMDEVSKNIVFVVNDCSDIVNVMLNTMRGYSSSCHYNTNNTTERLMANNYIGPQSVRQKSEFPNICIFYDSNSGAALRDFHRPCDAFITVNDEDIQNGSVLKKELLDFTDGAFNKIWNPDNYLIFVVFSDARGNRSEVEEQGLSCNLPFIFRLIWRIFKGRKTVICTRAECFWYDSFFNRTHVFKGSKGEKYFNFEWRSLNRKTLRILSIDTSESTFELQTGHNQWKQPVFNVLDELAKRRKGLNFILPSNKMNEDLPEHKNAIKYDIDFMMIDATPRLRTRNYENYDHTVVTNFGSFCFFVPRKGFKPQYLTVFKCFSLKLWVCFLITTTTFLLVHYFHKRFQLQQLAHLYSEYELIQYESLSTTLTIYRYFLCVSQPRLLLGKLMSGKILFIIFAFGAIILTTLLQSGMVTFLSTLIRYADIDTIHELAESDLLIQSPHLDEDAKFLSKDQKFDWIRERLVESFSLQ</sequence>
<dbReference type="PANTHER" id="PTHR42643">
    <property type="entry name" value="IONOTROPIC RECEPTOR 20A-RELATED"/>
    <property type="match status" value="1"/>
</dbReference>
<evidence type="ECO:0000256" key="6">
    <source>
        <dbReference type="ARBA" id="ARBA00023170"/>
    </source>
</evidence>
<dbReference type="AlphaFoldDB" id="A0A9P0EZE9"/>
<evidence type="ECO:0000313" key="9">
    <source>
        <dbReference type="EMBL" id="CAH0383251.1"/>
    </source>
</evidence>
<accession>A0A9P0EZE9</accession>
<evidence type="ECO:0000256" key="7">
    <source>
        <dbReference type="ARBA" id="ARBA00023180"/>
    </source>
</evidence>
<protein>
    <recommendedName>
        <fullName evidence="11">Ionotropic receptor</fullName>
    </recommendedName>
</protein>
<evidence type="ECO:0000256" key="1">
    <source>
        <dbReference type="ARBA" id="ARBA00004651"/>
    </source>
</evidence>
<keyword evidence="4 8" id="KW-1133">Transmembrane helix</keyword>
<reference evidence="9" key="1">
    <citation type="submission" date="2021-12" db="EMBL/GenBank/DDBJ databases">
        <authorList>
            <person name="King R."/>
        </authorList>
    </citation>
    <scope>NUCLEOTIDE SEQUENCE</scope>
</reference>
<gene>
    <name evidence="9" type="ORF">BEMITA_LOCUS2714</name>
</gene>
<evidence type="ECO:0008006" key="11">
    <source>
        <dbReference type="Google" id="ProtNLM"/>
    </source>
</evidence>
<keyword evidence="3 8" id="KW-0812">Transmembrane</keyword>
<feature type="transmembrane region" description="Helical" evidence="8">
    <location>
        <begin position="334"/>
        <end position="353"/>
    </location>
</feature>
<evidence type="ECO:0000256" key="5">
    <source>
        <dbReference type="ARBA" id="ARBA00023136"/>
    </source>
</evidence>
<evidence type="ECO:0000256" key="3">
    <source>
        <dbReference type="ARBA" id="ARBA00022692"/>
    </source>
</evidence>
<dbReference type="GO" id="GO:0005886">
    <property type="term" value="C:plasma membrane"/>
    <property type="evidence" value="ECO:0007669"/>
    <property type="project" value="UniProtKB-SubCell"/>
</dbReference>
<dbReference type="InterPro" id="IPR052192">
    <property type="entry name" value="Insect_Ionotropic_Sensory_Rcpt"/>
</dbReference>
<keyword evidence="2" id="KW-1003">Cell membrane</keyword>
<keyword evidence="7" id="KW-0325">Glycoprotein</keyword>
<evidence type="ECO:0000313" key="10">
    <source>
        <dbReference type="Proteomes" id="UP001152759"/>
    </source>
</evidence>
<comment type="subcellular location">
    <subcellularLocation>
        <location evidence="1">Cell membrane</location>
        <topology evidence="1">Multi-pass membrane protein</topology>
    </subcellularLocation>
</comment>
<keyword evidence="10" id="KW-1185">Reference proteome</keyword>
<dbReference type="PANTHER" id="PTHR42643:SF38">
    <property type="entry name" value="IONOTROPIC RECEPTOR 100A"/>
    <property type="match status" value="1"/>
</dbReference>
<organism evidence="9 10">
    <name type="scientific">Bemisia tabaci</name>
    <name type="common">Sweetpotato whitefly</name>
    <name type="synonym">Aleurodes tabaci</name>
    <dbReference type="NCBI Taxonomy" id="7038"/>
    <lineage>
        <taxon>Eukaryota</taxon>
        <taxon>Metazoa</taxon>
        <taxon>Ecdysozoa</taxon>
        <taxon>Arthropoda</taxon>
        <taxon>Hexapoda</taxon>
        <taxon>Insecta</taxon>
        <taxon>Pterygota</taxon>
        <taxon>Neoptera</taxon>
        <taxon>Paraneoptera</taxon>
        <taxon>Hemiptera</taxon>
        <taxon>Sternorrhyncha</taxon>
        <taxon>Aleyrodoidea</taxon>
        <taxon>Aleyrodidae</taxon>
        <taxon>Aleyrodinae</taxon>
        <taxon>Bemisia</taxon>
    </lineage>
</organism>
<keyword evidence="5 8" id="KW-0472">Membrane</keyword>
<keyword evidence="6" id="KW-0675">Receptor</keyword>
<dbReference type="Proteomes" id="UP001152759">
    <property type="component" value="Chromosome 10"/>
</dbReference>
<evidence type="ECO:0000256" key="2">
    <source>
        <dbReference type="ARBA" id="ARBA00022475"/>
    </source>
</evidence>
<evidence type="ECO:0000256" key="8">
    <source>
        <dbReference type="SAM" id="Phobius"/>
    </source>
</evidence>
<name>A0A9P0EZE9_BEMTA</name>
<dbReference type="EMBL" id="OU963871">
    <property type="protein sequence ID" value="CAH0383251.1"/>
    <property type="molecule type" value="Genomic_DNA"/>
</dbReference>
<feature type="transmembrane region" description="Helical" evidence="8">
    <location>
        <begin position="405"/>
        <end position="429"/>
    </location>
</feature>
<proteinExistence type="predicted"/>